<comment type="similarity">
    <text evidence="1">Belongs to the LysR transcriptional regulatory family.</text>
</comment>
<dbReference type="CDD" id="cd05466">
    <property type="entry name" value="PBP2_LTTR_substrate"/>
    <property type="match status" value="1"/>
</dbReference>
<keyword evidence="2" id="KW-0805">Transcription regulation</keyword>
<dbReference type="STRING" id="1423782.FD32_GL001515"/>
<dbReference type="Pfam" id="PF00126">
    <property type="entry name" value="HTH_1"/>
    <property type="match status" value="1"/>
</dbReference>
<dbReference type="PRINTS" id="PR00039">
    <property type="entry name" value="HTHLYSR"/>
</dbReference>
<dbReference type="PATRIC" id="fig|1423782.4.peg.1572"/>
<dbReference type="PROSITE" id="PS50931">
    <property type="entry name" value="HTH_LYSR"/>
    <property type="match status" value="1"/>
</dbReference>
<dbReference type="SUPFAM" id="SSF53850">
    <property type="entry name" value="Periplasmic binding protein-like II"/>
    <property type="match status" value="1"/>
</dbReference>
<dbReference type="InterPro" id="IPR005119">
    <property type="entry name" value="LysR_subst-bd"/>
</dbReference>
<protein>
    <submittedName>
        <fullName evidence="6">Transcriptional regulator, LysR family</fullName>
    </submittedName>
</protein>
<dbReference type="FunFam" id="1.10.10.10:FF:000001">
    <property type="entry name" value="LysR family transcriptional regulator"/>
    <property type="match status" value="1"/>
</dbReference>
<dbReference type="InterPro" id="IPR000847">
    <property type="entry name" value="LysR_HTH_N"/>
</dbReference>
<dbReference type="Proteomes" id="UP000051412">
    <property type="component" value="Unassembled WGS sequence"/>
</dbReference>
<dbReference type="PANTHER" id="PTHR30419:SF8">
    <property type="entry name" value="NITROGEN ASSIMILATION TRANSCRIPTIONAL ACTIVATOR-RELATED"/>
    <property type="match status" value="1"/>
</dbReference>
<keyword evidence="7" id="KW-1185">Reference proteome</keyword>
<dbReference type="InterPro" id="IPR036390">
    <property type="entry name" value="WH_DNA-bd_sf"/>
</dbReference>
<dbReference type="PANTHER" id="PTHR30419">
    <property type="entry name" value="HTH-TYPE TRANSCRIPTIONAL REGULATOR YBHD"/>
    <property type="match status" value="1"/>
</dbReference>
<sequence length="299" mass="33517">MGGLKMEVRVLRYFNEIVREGNISGAAQVLHISQPALSRQMKELENELGVTLFERGHRQIKLTQEGSYLFDRAQEITTLVDRTTDQLQKKAVVSGVINIGAGESRAVQPVMACIEHIMAKFPQIRLNLVSGDSEFLRHQLDTGLIEFAILMGHENLIEYNTMPLSGVNRWGIVIAADSPLAQKKAITPEDLVGQPLMTSGQTMRQDTFRQWAGMALNHFNFVGQYNLVFNAALLAKTGACAVMTYEGLIKTQAEDNLVFRPLTPALVDQNILVWRKDNRLPNVGNIFIKEMKEITHDQN</sequence>
<dbReference type="Pfam" id="PF03466">
    <property type="entry name" value="LysR_substrate"/>
    <property type="match status" value="1"/>
</dbReference>
<dbReference type="GO" id="GO:0003677">
    <property type="term" value="F:DNA binding"/>
    <property type="evidence" value="ECO:0007669"/>
    <property type="project" value="UniProtKB-KW"/>
</dbReference>
<dbReference type="GO" id="GO:0005829">
    <property type="term" value="C:cytosol"/>
    <property type="evidence" value="ECO:0007669"/>
    <property type="project" value="TreeGrafter"/>
</dbReference>
<feature type="domain" description="HTH lysR-type" evidence="5">
    <location>
        <begin position="6"/>
        <end position="63"/>
    </location>
</feature>
<dbReference type="InterPro" id="IPR050950">
    <property type="entry name" value="HTH-type_LysR_regulators"/>
</dbReference>
<evidence type="ECO:0000313" key="7">
    <source>
        <dbReference type="Proteomes" id="UP000051412"/>
    </source>
</evidence>
<dbReference type="GO" id="GO:0003700">
    <property type="term" value="F:DNA-binding transcription factor activity"/>
    <property type="evidence" value="ECO:0007669"/>
    <property type="project" value="InterPro"/>
</dbReference>
<dbReference type="EMBL" id="AZGM01000027">
    <property type="protein sequence ID" value="KRM29136.1"/>
    <property type="molecule type" value="Genomic_DNA"/>
</dbReference>
<dbReference type="Gene3D" id="3.40.190.290">
    <property type="match status" value="1"/>
</dbReference>
<dbReference type="InterPro" id="IPR036388">
    <property type="entry name" value="WH-like_DNA-bd_sf"/>
</dbReference>
<comment type="caution">
    <text evidence="6">The sequence shown here is derived from an EMBL/GenBank/DDBJ whole genome shotgun (WGS) entry which is preliminary data.</text>
</comment>
<reference evidence="6 7" key="1">
    <citation type="journal article" date="2015" name="Genome Announc.">
        <title>Expanding the biotechnology potential of lactobacilli through comparative genomics of 213 strains and associated genera.</title>
        <authorList>
            <person name="Sun Z."/>
            <person name="Harris H.M."/>
            <person name="McCann A."/>
            <person name="Guo C."/>
            <person name="Argimon S."/>
            <person name="Zhang W."/>
            <person name="Yang X."/>
            <person name="Jeffery I.B."/>
            <person name="Cooney J.C."/>
            <person name="Kagawa T.F."/>
            <person name="Liu W."/>
            <person name="Song Y."/>
            <person name="Salvetti E."/>
            <person name="Wrobel A."/>
            <person name="Rasinkangas P."/>
            <person name="Parkhill J."/>
            <person name="Rea M.C."/>
            <person name="O'Sullivan O."/>
            <person name="Ritari J."/>
            <person name="Douillard F.P."/>
            <person name="Paul Ross R."/>
            <person name="Yang R."/>
            <person name="Briner A.E."/>
            <person name="Felis G.E."/>
            <person name="de Vos W.M."/>
            <person name="Barrangou R."/>
            <person name="Klaenhammer T.R."/>
            <person name="Caufield P.W."/>
            <person name="Cui Y."/>
            <person name="Zhang H."/>
            <person name="O'Toole P.W."/>
        </authorList>
    </citation>
    <scope>NUCLEOTIDE SEQUENCE [LARGE SCALE GENOMIC DNA]</scope>
    <source>
        <strain evidence="6 7">DSM 6035</strain>
    </source>
</reference>
<keyword evidence="3" id="KW-0238">DNA-binding</keyword>
<evidence type="ECO:0000313" key="6">
    <source>
        <dbReference type="EMBL" id="KRM29136.1"/>
    </source>
</evidence>
<evidence type="ECO:0000256" key="3">
    <source>
        <dbReference type="ARBA" id="ARBA00023125"/>
    </source>
</evidence>
<proteinExistence type="inferred from homology"/>
<accession>A0A0R1XGE1</accession>
<dbReference type="SUPFAM" id="SSF46785">
    <property type="entry name" value="Winged helix' DNA-binding domain"/>
    <property type="match status" value="1"/>
</dbReference>
<keyword evidence="4" id="KW-0804">Transcription</keyword>
<organism evidence="6 7">
    <name type="scientific">Limosilactobacillus panis DSM 6035</name>
    <dbReference type="NCBI Taxonomy" id="1423782"/>
    <lineage>
        <taxon>Bacteria</taxon>
        <taxon>Bacillati</taxon>
        <taxon>Bacillota</taxon>
        <taxon>Bacilli</taxon>
        <taxon>Lactobacillales</taxon>
        <taxon>Lactobacillaceae</taxon>
        <taxon>Limosilactobacillus</taxon>
    </lineage>
</organism>
<evidence type="ECO:0000256" key="1">
    <source>
        <dbReference type="ARBA" id="ARBA00009437"/>
    </source>
</evidence>
<evidence type="ECO:0000256" key="4">
    <source>
        <dbReference type="ARBA" id="ARBA00023163"/>
    </source>
</evidence>
<dbReference type="Gene3D" id="1.10.10.10">
    <property type="entry name" value="Winged helix-like DNA-binding domain superfamily/Winged helix DNA-binding domain"/>
    <property type="match status" value="1"/>
</dbReference>
<gene>
    <name evidence="6" type="ORF">FD32_GL001515</name>
</gene>
<evidence type="ECO:0000259" key="5">
    <source>
        <dbReference type="PROSITE" id="PS50931"/>
    </source>
</evidence>
<dbReference type="AlphaFoldDB" id="A0A0R1XGE1"/>
<evidence type="ECO:0000256" key="2">
    <source>
        <dbReference type="ARBA" id="ARBA00023015"/>
    </source>
</evidence>
<name>A0A0R1XGE1_9LACO</name>